<evidence type="ECO:0000256" key="11">
    <source>
        <dbReference type="HAMAP-Rule" id="MF_00392"/>
    </source>
</evidence>
<dbReference type="EMBL" id="WSSB01000006">
    <property type="protein sequence ID" value="MXR36942.1"/>
    <property type="molecule type" value="Genomic_DNA"/>
</dbReference>
<gene>
    <name evidence="11 12" type="primary">lpxB</name>
    <name evidence="12" type="ORF">GQF02_08150</name>
</gene>
<proteinExistence type="inferred from homology"/>
<evidence type="ECO:0000256" key="3">
    <source>
        <dbReference type="ARBA" id="ARBA00012687"/>
    </source>
</evidence>
<evidence type="ECO:0000256" key="5">
    <source>
        <dbReference type="ARBA" id="ARBA00022516"/>
    </source>
</evidence>
<evidence type="ECO:0000313" key="13">
    <source>
        <dbReference type="Proteomes" id="UP000467214"/>
    </source>
</evidence>
<evidence type="ECO:0000256" key="9">
    <source>
        <dbReference type="ARBA" id="ARBA00023098"/>
    </source>
</evidence>
<evidence type="ECO:0000256" key="1">
    <source>
        <dbReference type="ARBA" id="ARBA00002056"/>
    </source>
</evidence>
<keyword evidence="7 11" id="KW-0328">Glycosyltransferase</keyword>
<dbReference type="EC" id="2.4.1.182" evidence="3 11"/>
<evidence type="ECO:0000256" key="8">
    <source>
        <dbReference type="ARBA" id="ARBA00022679"/>
    </source>
</evidence>
<dbReference type="GO" id="GO:0008915">
    <property type="term" value="F:lipid-A-disaccharide synthase activity"/>
    <property type="evidence" value="ECO:0007669"/>
    <property type="project" value="UniProtKB-UniRule"/>
</dbReference>
<dbReference type="GO" id="GO:0005543">
    <property type="term" value="F:phospholipid binding"/>
    <property type="evidence" value="ECO:0007669"/>
    <property type="project" value="TreeGrafter"/>
</dbReference>
<comment type="function">
    <text evidence="1 11">Condensation of UDP-2,3-diacylglucosamine and 2,3-diacylglucosamine-1-phosphate to form lipid A disaccharide, a precursor of lipid A, a phosphorylated glycolipid that anchors the lipopolysaccharide to the outer membrane of the cell.</text>
</comment>
<evidence type="ECO:0000313" key="12">
    <source>
        <dbReference type="EMBL" id="MXR36942.1"/>
    </source>
</evidence>
<dbReference type="GO" id="GO:0016020">
    <property type="term" value="C:membrane"/>
    <property type="evidence" value="ECO:0007669"/>
    <property type="project" value="GOC"/>
</dbReference>
<keyword evidence="6 11" id="KW-0441">Lipid A biosynthesis</keyword>
<dbReference type="SUPFAM" id="SSF53756">
    <property type="entry name" value="UDP-Glycosyltransferase/glycogen phosphorylase"/>
    <property type="match status" value="1"/>
</dbReference>
<dbReference type="PANTHER" id="PTHR30372:SF4">
    <property type="entry name" value="LIPID-A-DISACCHARIDE SYNTHASE, MITOCHONDRIAL-RELATED"/>
    <property type="match status" value="1"/>
</dbReference>
<protein>
    <recommendedName>
        <fullName evidence="4 11">Lipid-A-disaccharide synthase</fullName>
        <ecNumber evidence="3 11">2.4.1.182</ecNumber>
    </recommendedName>
</protein>
<evidence type="ECO:0000256" key="6">
    <source>
        <dbReference type="ARBA" id="ARBA00022556"/>
    </source>
</evidence>
<dbReference type="InterPro" id="IPR003835">
    <property type="entry name" value="Glyco_trans_19"/>
</dbReference>
<keyword evidence="5 11" id="KW-0444">Lipid biosynthesis</keyword>
<comment type="caution">
    <text evidence="12">The sequence shown here is derived from an EMBL/GenBank/DDBJ whole genome shotgun (WGS) entry which is preliminary data.</text>
</comment>
<dbReference type="NCBIfam" id="TIGR00215">
    <property type="entry name" value="lpxB"/>
    <property type="match status" value="1"/>
</dbReference>
<keyword evidence="9 11" id="KW-0443">Lipid metabolism</keyword>
<dbReference type="Proteomes" id="UP000467214">
    <property type="component" value="Unassembled WGS sequence"/>
</dbReference>
<comment type="catalytic activity">
    <reaction evidence="10 11">
        <text>a lipid X + a UDP-2-N,3-O-bis[(3R)-3-hydroxyacyl]-alpha-D-glucosamine = a lipid A disaccharide + UDP + H(+)</text>
        <dbReference type="Rhea" id="RHEA:67828"/>
        <dbReference type="ChEBI" id="CHEBI:15378"/>
        <dbReference type="ChEBI" id="CHEBI:58223"/>
        <dbReference type="ChEBI" id="CHEBI:137748"/>
        <dbReference type="ChEBI" id="CHEBI:176338"/>
        <dbReference type="ChEBI" id="CHEBI:176343"/>
        <dbReference type="EC" id="2.4.1.182"/>
    </reaction>
</comment>
<keyword evidence="13" id="KW-1185">Reference proteome</keyword>
<evidence type="ECO:0000256" key="10">
    <source>
        <dbReference type="ARBA" id="ARBA00048975"/>
    </source>
</evidence>
<dbReference type="Pfam" id="PF02684">
    <property type="entry name" value="LpxB"/>
    <property type="match status" value="1"/>
</dbReference>
<comment type="pathway">
    <text evidence="11">Bacterial outer membrane biogenesis; LPS lipid A biosynthesis.</text>
</comment>
<dbReference type="UniPathway" id="UPA00973"/>
<name>A0A845BKX9_9NEIS</name>
<evidence type="ECO:0000256" key="7">
    <source>
        <dbReference type="ARBA" id="ARBA00022676"/>
    </source>
</evidence>
<dbReference type="GO" id="GO:0009245">
    <property type="term" value="P:lipid A biosynthetic process"/>
    <property type="evidence" value="ECO:0007669"/>
    <property type="project" value="UniProtKB-UniRule"/>
</dbReference>
<evidence type="ECO:0000256" key="2">
    <source>
        <dbReference type="ARBA" id="ARBA00007868"/>
    </source>
</evidence>
<comment type="similarity">
    <text evidence="2 11">Belongs to the LpxB family.</text>
</comment>
<reference evidence="12 13" key="1">
    <citation type="submission" date="2019-12" db="EMBL/GenBank/DDBJ databases">
        <title>Neisseriaceae gen. nov. sp. Genome sequencing and assembly.</title>
        <authorList>
            <person name="Liu Z."/>
            <person name="Li A."/>
        </authorList>
    </citation>
    <scope>NUCLEOTIDE SEQUENCE [LARGE SCALE GENOMIC DNA]</scope>
    <source>
        <strain evidence="12 13">B2N2-7</strain>
    </source>
</reference>
<evidence type="ECO:0000256" key="4">
    <source>
        <dbReference type="ARBA" id="ARBA00020902"/>
    </source>
</evidence>
<dbReference type="PANTHER" id="PTHR30372">
    <property type="entry name" value="LIPID-A-DISACCHARIDE SYNTHASE"/>
    <property type="match status" value="1"/>
</dbReference>
<dbReference type="HAMAP" id="MF_00392">
    <property type="entry name" value="LpxB"/>
    <property type="match status" value="1"/>
</dbReference>
<organism evidence="12 13">
    <name type="scientific">Craterilacuibacter sinensis</name>
    <dbReference type="NCBI Taxonomy" id="2686017"/>
    <lineage>
        <taxon>Bacteria</taxon>
        <taxon>Pseudomonadati</taxon>
        <taxon>Pseudomonadota</taxon>
        <taxon>Betaproteobacteria</taxon>
        <taxon>Neisseriales</taxon>
        <taxon>Neisseriaceae</taxon>
        <taxon>Craterilacuibacter</taxon>
    </lineage>
</organism>
<sequence>MGESLFRKPGALKVAMVAGEASGDLLGAYLIDAIKARHPEVEFAGIGGPRMLARGFHSMVPQERLAVRGYLEVLSRLPELLGIRRRLKNALLLERPDVFIGVDAPDFNLGLEKSLKSGGLATVHYVSPSVWAWRPERVAKIGESVSRMLCLFPMEPPLYEKYGVPVSFVGHPLASEIAIVPDKAAMRRELGLAQTVPVFALLPGSRVSELDFMMPVYLAAARLLLQTYPDAQFLVPLATRATMDRFDALLTEHKAWDLPLRKLIGHAQMAMIASDVVLVTSGTATLEVALTKRPMVISYKLSAFTYWLVKRKIKLPWVGLPNILAGRAVVPELLQGEATPQKLAAELIRIYQDAAYQAEVVAEFTRLHLALKQDTASLAADAVLEVAGCSKSV</sequence>
<dbReference type="AlphaFoldDB" id="A0A845BKX9"/>
<accession>A0A845BKX9</accession>
<keyword evidence="8 11" id="KW-0808">Transferase</keyword>
<dbReference type="RefSeq" id="WP_160796257.1">
    <property type="nucleotide sequence ID" value="NZ_WSSB01000006.1"/>
</dbReference>